<dbReference type="RefSeq" id="WP_132144764.1">
    <property type="nucleotide sequence ID" value="NZ_SMCS01000005.1"/>
</dbReference>
<accession>A0A4R3YLN5</accession>
<reference evidence="1 2" key="1">
    <citation type="submission" date="2019-03" db="EMBL/GenBank/DDBJ databases">
        <title>Above-ground endophytic microbial communities from plants in different locations in the United States.</title>
        <authorList>
            <person name="Frank C."/>
        </authorList>
    </citation>
    <scope>NUCLEOTIDE SEQUENCE [LARGE SCALE GENOMIC DNA]</scope>
    <source>
        <strain evidence="1 2">LP_13_YM</strain>
    </source>
</reference>
<dbReference type="Proteomes" id="UP000295645">
    <property type="component" value="Unassembled WGS sequence"/>
</dbReference>
<protein>
    <submittedName>
        <fullName evidence="1">Uncharacterized protein</fullName>
    </submittedName>
</protein>
<comment type="caution">
    <text evidence="1">The sequence shown here is derived from an EMBL/GenBank/DDBJ whole genome shotgun (WGS) entry which is preliminary data.</text>
</comment>
<proteinExistence type="predicted"/>
<evidence type="ECO:0000313" key="2">
    <source>
        <dbReference type="Proteomes" id="UP000295645"/>
    </source>
</evidence>
<dbReference type="EMBL" id="SMCS01000005">
    <property type="protein sequence ID" value="TCV93170.1"/>
    <property type="molecule type" value="Genomic_DNA"/>
</dbReference>
<evidence type="ECO:0000313" key="1">
    <source>
        <dbReference type="EMBL" id="TCV93170.1"/>
    </source>
</evidence>
<gene>
    <name evidence="1" type="ORF">EC912_10530</name>
</gene>
<sequence>MTKKNDVVDASDIAIATSGDNPTVPCPTCKAHASLSLRDVDALLSDRLAGLRGVTDLLIDVPSIDIEPGTVAQVAYTLRHLIDEITELYRAMSGGMRGHELAG</sequence>
<name>A0A4R3YLN5_9GAMM</name>
<organism evidence="1 2">
    <name type="scientific">Luteibacter rhizovicinus</name>
    <dbReference type="NCBI Taxonomy" id="242606"/>
    <lineage>
        <taxon>Bacteria</taxon>
        <taxon>Pseudomonadati</taxon>
        <taxon>Pseudomonadota</taxon>
        <taxon>Gammaproteobacteria</taxon>
        <taxon>Lysobacterales</taxon>
        <taxon>Rhodanobacteraceae</taxon>
        <taxon>Luteibacter</taxon>
    </lineage>
</organism>
<keyword evidence="2" id="KW-1185">Reference proteome</keyword>
<dbReference type="AlphaFoldDB" id="A0A4R3YLN5"/>